<keyword evidence="1" id="KW-0175">Coiled coil</keyword>
<keyword evidence="4" id="KW-1185">Reference proteome</keyword>
<feature type="non-terminal residue" evidence="3">
    <location>
        <position position="665"/>
    </location>
</feature>
<feature type="coiled-coil region" evidence="1">
    <location>
        <begin position="67"/>
        <end position="104"/>
    </location>
</feature>
<evidence type="ECO:0000256" key="1">
    <source>
        <dbReference type="SAM" id="Coils"/>
    </source>
</evidence>
<feature type="compositionally biased region" description="Acidic residues" evidence="2">
    <location>
        <begin position="254"/>
        <end position="266"/>
    </location>
</feature>
<sequence length="665" mass="72476">HLPISPKSQAKARNEHYLMKDKRWGYLCQLCGNHGMQPSEVKSKPCFPLPDVAELTSMPVKTKLYTVNDAKAEEQVLRAELAELEEQERNLALLLELQELHEEEARLLTQDLQEREDLHLAMAISKSESEAGDHKPVSADEANKENTGARASNETKHHVVSNSSNAEGLLLDARPLEPATPKMVSVAAAESIATKILETRSSDVPSDALTGPDYTDTLPMGELIAEPSAEPLPIEAPEAETHVLMRAVPLQYEEEEEEKEEVDECVDPNGMVVAKDERKDPREECSEDEREDPREECSEDEREDPRGECNEDEREDPREESVKDDAADAAIAATPGKETVHYDMDAVLPPCPAGKGDQTPAMSPAEQMKLATKKSGQGKGRGRGRGGKGSRGRGRGRSGRGRGKACPDDSAHSDGHEAESKRDDRGDGEITPTEKEETSEDEAVHVKAHERSRPKRSCSVGSDRACKKAKVDTRKRKRAASPSQEAEPEKAPKPKATKPKAKAQSTAEPEAASKDKTKRGPKAAAKPVPKAKGKAVPKAKGKAVPKAKAKPVPKAKAKEVPKAAAKAVPKAKATAAKTKGASHDKGDVIAERKARLSRKSVAYHKAIKQGKDAGKSLEECKELGKQVLCLRWMNNLTFTDRYQFFELFSGSAAVSKVWPLGYFVV</sequence>
<feature type="region of interest" description="Disordered" evidence="2">
    <location>
        <begin position="126"/>
        <end position="164"/>
    </location>
</feature>
<feature type="compositionally biased region" description="Basic and acidic residues" evidence="2">
    <location>
        <begin position="127"/>
        <end position="144"/>
    </location>
</feature>
<organism evidence="3 4">
    <name type="scientific">Symbiodinium necroappetens</name>
    <dbReference type="NCBI Taxonomy" id="1628268"/>
    <lineage>
        <taxon>Eukaryota</taxon>
        <taxon>Sar</taxon>
        <taxon>Alveolata</taxon>
        <taxon>Dinophyceae</taxon>
        <taxon>Suessiales</taxon>
        <taxon>Symbiodiniaceae</taxon>
        <taxon>Symbiodinium</taxon>
    </lineage>
</organism>
<dbReference type="Proteomes" id="UP000601435">
    <property type="component" value="Unassembled WGS sequence"/>
</dbReference>
<name>A0A812X3Y4_9DINO</name>
<proteinExistence type="predicted"/>
<reference evidence="3" key="1">
    <citation type="submission" date="2021-02" db="EMBL/GenBank/DDBJ databases">
        <authorList>
            <person name="Dougan E. K."/>
            <person name="Rhodes N."/>
            <person name="Thang M."/>
            <person name="Chan C."/>
        </authorList>
    </citation>
    <scope>NUCLEOTIDE SEQUENCE</scope>
</reference>
<dbReference type="AlphaFoldDB" id="A0A812X3Y4"/>
<accession>A0A812X3Y4</accession>
<feature type="compositionally biased region" description="Basic residues" evidence="2">
    <location>
        <begin position="529"/>
        <end position="555"/>
    </location>
</feature>
<evidence type="ECO:0000256" key="2">
    <source>
        <dbReference type="SAM" id="MobiDB-lite"/>
    </source>
</evidence>
<protein>
    <submittedName>
        <fullName evidence="3">Uncharacterized protein</fullName>
    </submittedName>
</protein>
<feature type="compositionally biased region" description="Basic and acidic residues" evidence="2">
    <location>
        <begin position="303"/>
        <end position="326"/>
    </location>
</feature>
<comment type="caution">
    <text evidence="3">The sequence shown here is derived from an EMBL/GenBank/DDBJ whole genome shotgun (WGS) entry which is preliminary data.</text>
</comment>
<evidence type="ECO:0000313" key="3">
    <source>
        <dbReference type="EMBL" id="CAE7709212.1"/>
    </source>
</evidence>
<feature type="compositionally biased region" description="Basic and acidic residues" evidence="2">
    <location>
        <begin position="274"/>
        <end position="284"/>
    </location>
</feature>
<feature type="compositionally biased region" description="Low complexity" evidence="2">
    <location>
        <begin position="562"/>
        <end position="579"/>
    </location>
</feature>
<feature type="compositionally biased region" description="Basic and acidic residues" evidence="2">
    <location>
        <begin position="405"/>
        <end position="451"/>
    </location>
</feature>
<feature type="region of interest" description="Disordered" evidence="2">
    <location>
        <begin position="254"/>
        <end position="589"/>
    </location>
</feature>
<gene>
    <name evidence="3" type="ORF">SNEC2469_LOCUS20458</name>
</gene>
<evidence type="ECO:0000313" key="4">
    <source>
        <dbReference type="Proteomes" id="UP000601435"/>
    </source>
</evidence>
<dbReference type="EMBL" id="CAJNJA010035641">
    <property type="protein sequence ID" value="CAE7709212.1"/>
    <property type="molecule type" value="Genomic_DNA"/>
</dbReference>
<feature type="compositionally biased region" description="Basic residues" evidence="2">
    <location>
        <begin position="380"/>
        <end position="403"/>
    </location>
</feature>